<dbReference type="OrthoDB" id="8657650at2"/>
<keyword evidence="1" id="KW-0812">Transmembrane</keyword>
<keyword evidence="1" id="KW-1133">Transmembrane helix</keyword>
<organism evidence="2 3">
    <name type="scientific">Bordetella genomosp. 10</name>
    <dbReference type="NCBI Taxonomy" id="1416804"/>
    <lineage>
        <taxon>Bacteria</taxon>
        <taxon>Pseudomonadati</taxon>
        <taxon>Pseudomonadota</taxon>
        <taxon>Betaproteobacteria</taxon>
        <taxon>Burkholderiales</taxon>
        <taxon>Alcaligenaceae</taxon>
        <taxon>Bordetella</taxon>
    </lineage>
</organism>
<evidence type="ECO:0000256" key="1">
    <source>
        <dbReference type="SAM" id="Phobius"/>
    </source>
</evidence>
<dbReference type="EMBL" id="NEVM01000005">
    <property type="protein sequence ID" value="OZI31067.1"/>
    <property type="molecule type" value="Genomic_DNA"/>
</dbReference>
<dbReference type="AlphaFoldDB" id="A0A261S257"/>
<proteinExistence type="predicted"/>
<sequence>MLVLSALAFTILGCACLYLASPNQKWFERESSNRLLLAAACLLLAAGLASWVAALRPLSGLFVMLHVAMVCLFAFPYAVALRRARRS</sequence>
<keyword evidence="3" id="KW-1185">Reference proteome</keyword>
<evidence type="ECO:0000313" key="3">
    <source>
        <dbReference type="Proteomes" id="UP000216020"/>
    </source>
</evidence>
<name>A0A261S257_9BORD</name>
<accession>A0A261S257</accession>
<feature type="transmembrane region" description="Helical" evidence="1">
    <location>
        <begin position="60"/>
        <end position="81"/>
    </location>
</feature>
<gene>
    <name evidence="2" type="ORF">CAL29_24320</name>
</gene>
<feature type="transmembrane region" description="Helical" evidence="1">
    <location>
        <begin position="35"/>
        <end position="54"/>
    </location>
</feature>
<keyword evidence="1" id="KW-0472">Membrane</keyword>
<dbReference type="RefSeq" id="WP_094855481.1">
    <property type="nucleotide sequence ID" value="NZ_NEVM01000005.1"/>
</dbReference>
<feature type="transmembrane region" description="Helical" evidence="1">
    <location>
        <begin position="6"/>
        <end position="23"/>
    </location>
</feature>
<dbReference type="Proteomes" id="UP000216020">
    <property type="component" value="Unassembled WGS sequence"/>
</dbReference>
<reference evidence="3" key="1">
    <citation type="submission" date="2017-05" db="EMBL/GenBank/DDBJ databases">
        <title>Complete and WGS of Bordetella genogroups.</title>
        <authorList>
            <person name="Spilker T."/>
            <person name="Lipuma J."/>
        </authorList>
    </citation>
    <scope>NUCLEOTIDE SEQUENCE [LARGE SCALE GENOMIC DNA]</scope>
    <source>
        <strain evidence="3">AU16122</strain>
    </source>
</reference>
<protein>
    <submittedName>
        <fullName evidence="2">Uncharacterized protein</fullName>
    </submittedName>
</protein>
<comment type="caution">
    <text evidence="2">The sequence shown here is derived from an EMBL/GenBank/DDBJ whole genome shotgun (WGS) entry which is preliminary data.</text>
</comment>
<evidence type="ECO:0000313" key="2">
    <source>
        <dbReference type="EMBL" id="OZI31067.1"/>
    </source>
</evidence>